<dbReference type="Proteomes" id="UP001374803">
    <property type="component" value="Chromosome"/>
</dbReference>
<proteinExistence type="predicted"/>
<accession>A0ABZ2KWT7</accession>
<evidence type="ECO:0000313" key="1">
    <source>
        <dbReference type="EMBL" id="WXB03156.1"/>
    </source>
</evidence>
<sequence length="169" mass="19687">MRAVDEYDFHFHIRPKNGPDRRKMSSRTTVVLERPLSVDGDLRNRLHGTDWPPPPHDPRERDLALVLEDWEVRLFGGRKFQYFVTRGFWHLQLWHPKARISVLTPSRLTSGFYETFPVANWKAQAPDYKSLVQLVSGMHEIRLPNYGEVARLEKALVDDVVRAKSALLS</sequence>
<name>A0ABZ2KWT7_9BACT</name>
<reference evidence="1" key="1">
    <citation type="submission" date="2021-12" db="EMBL/GenBank/DDBJ databases">
        <title>Discovery of the Pendulisporaceae a myxobacterial family with distinct sporulation behavior and unique specialized metabolism.</title>
        <authorList>
            <person name="Garcia R."/>
            <person name="Popoff A."/>
            <person name="Bader C.D."/>
            <person name="Loehr J."/>
            <person name="Walesch S."/>
            <person name="Walt C."/>
            <person name="Boldt J."/>
            <person name="Bunk B."/>
            <person name="Haeckl F.J.F.P.J."/>
            <person name="Gunesch A.P."/>
            <person name="Birkelbach J."/>
            <person name="Nuebel U."/>
            <person name="Pietschmann T."/>
            <person name="Bach T."/>
            <person name="Mueller R."/>
        </authorList>
    </citation>
    <scope>NUCLEOTIDE SEQUENCE</scope>
    <source>
        <strain evidence="1">MSr11367</strain>
    </source>
</reference>
<protein>
    <submittedName>
        <fullName evidence="1">Uncharacterized protein</fullName>
    </submittedName>
</protein>
<dbReference type="RefSeq" id="WP_394832783.1">
    <property type="nucleotide sequence ID" value="NZ_CP089983.1"/>
</dbReference>
<organism evidence="1 2">
    <name type="scientific">Pendulispora rubella</name>
    <dbReference type="NCBI Taxonomy" id="2741070"/>
    <lineage>
        <taxon>Bacteria</taxon>
        <taxon>Pseudomonadati</taxon>
        <taxon>Myxococcota</taxon>
        <taxon>Myxococcia</taxon>
        <taxon>Myxococcales</taxon>
        <taxon>Sorangiineae</taxon>
        <taxon>Pendulisporaceae</taxon>
        <taxon>Pendulispora</taxon>
    </lineage>
</organism>
<keyword evidence="2" id="KW-1185">Reference proteome</keyword>
<evidence type="ECO:0000313" key="2">
    <source>
        <dbReference type="Proteomes" id="UP001374803"/>
    </source>
</evidence>
<gene>
    <name evidence="1" type="ORF">LVJ94_40400</name>
</gene>
<dbReference type="EMBL" id="CP089983">
    <property type="protein sequence ID" value="WXB03156.1"/>
    <property type="molecule type" value="Genomic_DNA"/>
</dbReference>